<keyword evidence="1" id="KW-0540">Nuclease</keyword>
<name>A0A8X6W7K6_TRICX</name>
<keyword evidence="5" id="KW-0460">Magnesium</keyword>
<keyword evidence="4" id="KW-0378">Hydrolase</keyword>
<evidence type="ECO:0000256" key="3">
    <source>
        <dbReference type="ARBA" id="ARBA00022759"/>
    </source>
</evidence>
<evidence type="ECO:0000256" key="9">
    <source>
        <dbReference type="ARBA" id="ARBA00023172"/>
    </source>
</evidence>
<dbReference type="InterPro" id="IPR012337">
    <property type="entry name" value="RNaseH-like_sf"/>
</dbReference>
<evidence type="ECO:0000256" key="7">
    <source>
        <dbReference type="ARBA" id="ARBA00022918"/>
    </source>
</evidence>
<keyword evidence="8" id="KW-0548">Nucleotidyltransferase</keyword>
<evidence type="ECO:0000313" key="11">
    <source>
        <dbReference type="EMBL" id="GFY29750.1"/>
    </source>
</evidence>
<keyword evidence="8" id="KW-0808">Transferase</keyword>
<keyword evidence="3" id="KW-0255">Endonuclease</keyword>
<keyword evidence="12" id="KW-1185">Reference proteome</keyword>
<evidence type="ECO:0000256" key="4">
    <source>
        <dbReference type="ARBA" id="ARBA00022801"/>
    </source>
</evidence>
<dbReference type="AlphaFoldDB" id="A0A8X6W7K6"/>
<dbReference type="PANTHER" id="PTHR42648:SF11">
    <property type="entry name" value="TRANSPOSON TY4-P GAG-POL POLYPROTEIN"/>
    <property type="match status" value="1"/>
</dbReference>
<dbReference type="GO" id="GO:0015074">
    <property type="term" value="P:DNA integration"/>
    <property type="evidence" value="ECO:0007669"/>
    <property type="project" value="UniProtKB-KW"/>
</dbReference>
<dbReference type="PANTHER" id="PTHR42648">
    <property type="entry name" value="TRANSPOSASE, PUTATIVE-RELATED"/>
    <property type="match status" value="1"/>
</dbReference>
<keyword evidence="8" id="KW-0239">DNA-directed DNA polymerase</keyword>
<evidence type="ECO:0000256" key="6">
    <source>
        <dbReference type="ARBA" id="ARBA00022908"/>
    </source>
</evidence>
<dbReference type="InterPro" id="IPR039537">
    <property type="entry name" value="Retrotran_Ty1/copia-like"/>
</dbReference>
<dbReference type="InterPro" id="IPR001584">
    <property type="entry name" value="Integrase_cat-core"/>
</dbReference>
<feature type="domain" description="Integrase catalytic" evidence="10">
    <location>
        <begin position="48"/>
        <end position="138"/>
    </location>
</feature>
<evidence type="ECO:0000259" key="10">
    <source>
        <dbReference type="PROSITE" id="PS50994"/>
    </source>
</evidence>
<dbReference type="GO" id="GO:0003964">
    <property type="term" value="F:RNA-directed DNA polymerase activity"/>
    <property type="evidence" value="ECO:0007669"/>
    <property type="project" value="UniProtKB-KW"/>
</dbReference>
<comment type="caution">
    <text evidence="11">The sequence shown here is derived from an EMBL/GenBank/DDBJ whole genome shotgun (WGS) entry which is preliminary data.</text>
</comment>
<dbReference type="PROSITE" id="PS50994">
    <property type="entry name" value="INTEGRASE"/>
    <property type="match status" value="1"/>
</dbReference>
<proteinExistence type="predicted"/>
<sequence>MNIDYLVQTSKVSAVNSLPKFKNEKLDCESCKLAKTKRVSFKHIGRVRSTRPLQLVHPLPVVSCGGAKYFLSITDDFSRMVTCFPLKEKSQVFEYFKSFQTNAERVLNRKILSVRCGNGMEFCHSKFSKYLNELGIRC</sequence>
<protein>
    <submittedName>
        <fullName evidence="11">Copia protein</fullName>
    </submittedName>
</protein>
<keyword evidence="9" id="KW-0233">DNA recombination</keyword>
<dbReference type="Gene3D" id="3.30.420.10">
    <property type="entry name" value="Ribonuclease H-like superfamily/Ribonuclease H"/>
    <property type="match status" value="1"/>
</dbReference>
<organism evidence="11 12">
    <name type="scientific">Trichonephila clavipes</name>
    <name type="common">Golden silk orbweaver</name>
    <name type="synonym">Nephila clavipes</name>
    <dbReference type="NCBI Taxonomy" id="2585209"/>
    <lineage>
        <taxon>Eukaryota</taxon>
        <taxon>Metazoa</taxon>
        <taxon>Ecdysozoa</taxon>
        <taxon>Arthropoda</taxon>
        <taxon>Chelicerata</taxon>
        <taxon>Arachnida</taxon>
        <taxon>Araneae</taxon>
        <taxon>Araneomorphae</taxon>
        <taxon>Entelegynae</taxon>
        <taxon>Araneoidea</taxon>
        <taxon>Nephilidae</taxon>
        <taxon>Trichonephila</taxon>
    </lineage>
</organism>
<keyword evidence="6" id="KW-0229">DNA integration</keyword>
<dbReference type="InterPro" id="IPR036397">
    <property type="entry name" value="RNaseH_sf"/>
</dbReference>
<evidence type="ECO:0000256" key="5">
    <source>
        <dbReference type="ARBA" id="ARBA00022842"/>
    </source>
</evidence>
<gene>
    <name evidence="11" type="primary">GIP_229</name>
    <name evidence="11" type="ORF">TNCV_1813281</name>
</gene>
<evidence type="ECO:0000256" key="2">
    <source>
        <dbReference type="ARBA" id="ARBA00022723"/>
    </source>
</evidence>
<dbReference type="Pfam" id="PF00665">
    <property type="entry name" value="rve"/>
    <property type="match status" value="1"/>
</dbReference>
<dbReference type="GO" id="GO:0016787">
    <property type="term" value="F:hydrolase activity"/>
    <property type="evidence" value="ECO:0007669"/>
    <property type="project" value="UniProtKB-KW"/>
</dbReference>
<reference evidence="11" key="1">
    <citation type="submission" date="2020-08" db="EMBL/GenBank/DDBJ databases">
        <title>Multicomponent nature underlies the extraordinary mechanical properties of spider dragline silk.</title>
        <authorList>
            <person name="Kono N."/>
            <person name="Nakamura H."/>
            <person name="Mori M."/>
            <person name="Yoshida Y."/>
            <person name="Ohtoshi R."/>
            <person name="Malay A.D."/>
            <person name="Moran D.A.P."/>
            <person name="Tomita M."/>
            <person name="Numata K."/>
            <person name="Arakawa K."/>
        </authorList>
    </citation>
    <scope>NUCLEOTIDE SEQUENCE</scope>
</reference>
<keyword evidence="2" id="KW-0479">Metal-binding</keyword>
<evidence type="ECO:0000256" key="8">
    <source>
        <dbReference type="ARBA" id="ARBA00022932"/>
    </source>
</evidence>
<dbReference type="EMBL" id="BMAU01021389">
    <property type="protein sequence ID" value="GFY29750.1"/>
    <property type="molecule type" value="Genomic_DNA"/>
</dbReference>
<dbReference type="GO" id="GO:0003676">
    <property type="term" value="F:nucleic acid binding"/>
    <property type="evidence" value="ECO:0007669"/>
    <property type="project" value="InterPro"/>
</dbReference>
<dbReference type="GO" id="GO:0003887">
    <property type="term" value="F:DNA-directed DNA polymerase activity"/>
    <property type="evidence" value="ECO:0007669"/>
    <property type="project" value="UniProtKB-KW"/>
</dbReference>
<keyword evidence="7" id="KW-0695">RNA-directed DNA polymerase</keyword>
<dbReference type="Proteomes" id="UP000887159">
    <property type="component" value="Unassembled WGS sequence"/>
</dbReference>
<dbReference type="GO" id="GO:0004519">
    <property type="term" value="F:endonuclease activity"/>
    <property type="evidence" value="ECO:0007669"/>
    <property type="project" value="UniProtKB-KW"/>
</dbReference>
<accession>A0A8X6W7K6</accession>
<evidence type="ECO:0000256" key="1">
    <source>
        <dbReference type="ARBA" id="ARBA00022722"/>
    </source>
</evidence>
<dbReference type="GO" id="GO:0046872">
    <property type="term" value="F:metal ion binding"/>
    <property type="evidence" value="ECO:0007669"/>
    <property type="project" value="UniProtKB-KW"/>
</dbReference>
<dbReference type="GO" id="GO:0006310">
    <property type="term" value="P:DNA recombination"/>
    <property type="evidence" value="ECO:0007669"/>
    <property type="project" value="UniProtKB-KW"/>
</dbReference>
<evidence type="ECO:0000313" key="12">
    <source>
        <dbReference type="Proteomes" id="UP000887159"/>
    </source>
</evidence>
<dbReference type="SUPFAM" id="SSF53098">
    <property type="entry name" value="Ribonuclease H-like"/>
    <property type="match status" value="1"/>
</dbReference>